<dbReference type="Proteomes" id="UP000036367">
    <property type="component" value="Unassembled WGS sequence"/>
</dbReference>
<dbReference type="AlphaFoldDB" id="A0A0J1BNB6"/>
<accession>A0A0J1BNB6</accession>
<reference evidence="1" key="1">
    <citation type="submission" date="2015-05" db="EMBL/GenBank/DDBJ databases">
        <title>Permanent draft genome of Rhodopirellula islandicus K833.</title>
        <authorList>
            <person name="Kizina J."/>
            <person name="Richter M."/>
            <person name="Glockner F.O."/>
            <person name="Harder J."/>
        </authorList>
    </citation>
    <scope>NUCLEOTIDE SEQUENCE [LARGE SCALE GENOMIC DNA]</scope>
    <source>
        <strain evidence="1">K833</strain>
    </source>
</reference>
<organism evidence="1 2">
    <name type="scientific">Rhodopirellula islandica</name>
    <dbReference type="NCBI Taxonomy" id="595434"/>
    <lineage>
        <taxon>Bacteria</taxon>
        <taxon>Pseudomonadati</taxon>
        <taxon>Planctomycetota</taxon>
        <taxon>Planctomycetia</taxon>
        <taxon>Pirellulales</taxon>
        <taxon>Pirellulaceae</taxon>
        <taxon>Rhodopirellula</taxon>
    </lineage>
</organism>
<evidence type="ECO:0000313" key="1">
    <source>
        <dbReference type="EMBL" id="KLU07957.1"/>
    </source>
</evidence>
<keyword evidence="2" id="KW-1185">Reference proteome</keyword>
<gene>
    <name evidence="1" type="ORF">RISK_000136</name>
</gene>
<dbReference type="OrthoDB" id="288475at2"/>
<proteinExistence type="predicted"/>
<comment type="caution">
    <text evidence="1">The sequence shown here is derived from an EMBL/GenBank/DDBJ whole genome shotgun (WGS) entry which is preliminary data.</text>
</comment>
<evidence type="ECO:0000313" key="2">
    <source>
        <dbReference type="Proteomes" id="UP000036367"/>
    </source>
</evidence>
<dbReference type="EMBL" id="LECT01000001">
    <property type="protein sequence ID" value="KLU07957.1"/>
    <property type="molecule type" value="Genomic_DNA"/>
</dbReference>
<name>A0A0J1BNB6_RHOIS</name>
<sequence length="64" mass="7164">MTQSKLPKKSICKWDKSTLAHALPLLAEQIRSAEFICRKCGRSAAEKRLLCKAVRMDSLSDTKA</sequence>
<protein>
    <submittedName>
        <fullName evidence="1">Uncharacterized protein</fullName>
    </submittedName>
</protein>
<dbReference type="STRING" id="595434.RISK_000136"/>
<dbReference type="PATRIC" id="fig|595434.4.peg.129"/>